<feature type="chain" id="PRO_5040132070" evidence="2">
    <location>
        <begin position="20"/>
        <end position="92"/>
    </location>
</feature>
<evidence type="ECO:0000313" key="4">
    <source>
        <dbReference type="Proteomes" id="UP001152747"/>
    </source>
</evidence>
<keyword evidence="2" id="KW-0732">Signal</keyword>
<evidence type="ECO:0000313" key="3">
    <source>
        <dbReference type="EMBL" id="CAI5452629.1"/>
    </source>
</evidence>
<keyword evidence="1" id="KW-1133">Transmembrane helix</keyword>
<feature type="signal peptide" evidence="2">
    <location>
        <begin position="1"/>
        <end position="19"/>
    </location>
</feature>
<dbReference type="Proteomes" id="UP001152747">
    <property type="component" value="Unassembled WGS sequence"/>
</dbReference>
<proteinExistence type="predicted"/>
<reference evidence="3" key="1">
    <citation type="submission" date="2022-11" db="EMBL/GenBank/DDBJ databases">
        <authorList>
            <person name="Kikuchi T."/>
        </authorList>
    </citation>
    <scope>NUCLEOTIDE SEQUENCE</scope>
    <source>
        <strain evidence="3">PS1010</strain>
    </source>
</reference>
<dbReference type="AlphaFoldDB" id="A0A9P1IX41"/>
<keyword evidence="1" id="KW-0472">Membrane</keyword>
<gene>
    <name evidence="3" type="ORF">CAMP_LOCUS15266</name>
</gene>
<evidence type="ECO:0000256" key="2">
    <source>
        <dbReference type="SAM" id="SignalP"/>
    </source>
</evidence>
<evidence type="ECO:0000256" key="1">
    <source>
        <dbReference type="SAM" id="Phobius"/>
    </source>
</evidence>
<dbReference type="EMBL" id="CANHGI010000005">
    <property type="protein sequence ID" value="CAI5452629.1"/>
    <property type="molecule type" value="Genomic_DNA"/>
</dbReference>
<sequence>MRNIAQILPILAIFGCANASNLLDPQFKESEPELESETGQETHEKIYWILVGILGIGLIAAIKFSQWAKQPKRVPRRYPIQGPYVNLEMPSL</sequence>
<name>A0A9P1IX41_9PELO</name>
<keyword evidence="4" id="KW-1185">Reference proteome</keyword>
<protein>
    <submittedName>
        <fullName evidence="3">Uncharacterized protein</fullName>
    </submittedName>
</protein>
<comment type="caution">
    <text evidence="3">The sequence shown here is derived from an EMBL/GenBank/DDBJ whole genome shotgun (WGS) entry which is preliminary data.</text>
</comment>
<organism evidence="3 4">
    <name type="scientific">Caenorhabditis angaria</name>
    <dbReference type="NCBI Taxonomy" id="860376"/>
    <lineage>
        <taxon>Eukaryota</taxon>
        <taxon>Metazoa</taxon>
        <taxon>Ecdysozoa</taxon>
        <taxon>Nematoda</taxon>
        <taxon>Chromadorea</taxon>
        <taxon>Rhabditida</taxon>
        <taxon>Rhabditina</taxon>
        <taxon>Rhabditomorpha</taxon>
        <taxon>Rhabditoidea</taxon>
        <taxon>Rhabditidae</taxon>
        <taxon>Peloderinae</taxon>
        <taxon>Caenorhabditis</taxon>
    </lineage>
</organism>
<keyword evidence="1" id="KW-0812">Transmembrane</keyword>
<dbReference type="PROSITE" id="PS51257">
    <property type="entry name" value="PROKAR_LIPOPROTEIN"/>
    <property type="match status" value="1"/>
</dbReference>
<accession>A0A9P1IX41</accession>
<feature type="transmembrane region" description="Helical" evidence="1">
    <location>
        <begin position="46"/>
        <end position="64"/>
    </location>
</feature>